<proteinExistence type="predicted"/>
<dbReference type="InterPro" id="IPR012938">
    <property type="entry name" value="Glc/Sorbosone_DH"/>
</dbReference>
<dbReference type="Gene3D" id="2.120.10.30">
    <property type="entry name" value="TolB, C-terminal domain"/>
    <property type="match status" value="1"/>
</dbReference>
<organism evidence="2 3">
    <name type="scientific">Paraglaciecola algarum</name>
    <dbReference type="NCBI Taxonomy" id="3050085"/>
    <lineage>
        <taxon>Bacteria</taxon>
        <taxon>Pseudomonadati</taxon>
        <taxon>Pseudomonadota</taxon>
        <taxon>Gammaproteobacteria</taxon>
        <taxon>Alteromonadales</taxon>
        <taxon>Alteromonadaceae</taxon>
        <taxon>Paraglaciecola</taxon>
    </lineage>
</organism>
<dbReference type="InterPro" id="IPR011042">
    <property type="entry name" value="6-blade_b-propeller_TolB-like"/>
</dbReference>
<evidence type="ECO:0000313" key="2">
    <source>
        <dbReference type="EMBL" id="MCF2950061.1"/>
    </source>
</evidence>
<dbReference type="Pfam" id="PF07995">
    <property type="entry name" value="GSDH"/>
    <property type="match status" value="1"/>
</dbReference>
<dbReference type="RefSeq" id="WP_235314162.1">
    <property type="nucleotide sequence ID" value="NZ_JAKGAS010000014.1"/>
</dbReference>
<gene>
    <name evidence="2" type="ORF">L0668_18225</name>
</gene>
<evidence type="ECO:0000259" key="1">
    <source>
        <dbReference type="Pfam" id="PF07995"/>
    </source>
</evidence>
<dbReference type="PANTHER" id="PTHR19328">
    <property type="entry name" value="HEDGEHOG-INTERACTING PROTEIN"/>
    <property type="match status" value="1"/>
</dbReference>
<protein>
    <submittedName>
        <fullName evidence="2">PQQ-dependent sugar dehydrogenase</fullName>
    </submittedName>
</protein>
<dbReference type="PANTHER" id="PTHR19328:SF75">
    <property type="entry name" value="ALDOSE SUGAR DEHYDROGENASE YLII"/>
    <property type="match status" value="1"/>
</dbReference>
<feature type="domain" description="Glucose/Sorbosone dehydrogenase" evidence="1">
    <location>
        <begin position="29"/>
        <end position="317"/>
    </location>
</feature>
<keyword evidence="3" id="KW-1185">Reference proteome</keyword>
<dbReference type="EMBL" id="JAKGAS010000014">
    <property type="protein sequence ID" value="MCF2950061.1"/>
    <property type="molecule type" value="Genomic_DNA"/>
</dbReference>
<dbReference type="InterPro" id="IPR011041">
    <property type="entry name" value="Quinoprot_gluc/sorb_DH_b-prop"/>
</dbReference>
<sequence>MKKFIILVLLVCLPVFVYSFQLKEVVSELEQPTDLLFLSEQQLLVAEKTGRLVLVDLTKKSQKDVHNFEVLTDSELGLLGITLHPNFQQNQFIFVNYNPKEGERRTRISRFTLNNLQGAPSLSNEKVILEVEQPYKNHDAGQIAFGPDGFLYIGMGDGGSGGDPKGHGQNLKTLLGTVLRVDIDAADNIPYLIPATNPFINNSEAKDEIWAYGIRNPWRFTFHEETLILADVGQNKLEEVNVITKGKNYGWKVMEGNECFKDKKQSCDKSQYEAPKITYGRDQGQSITGGKVYTKGHIKSLASRYIYADFITGKIWSAKYPEFTDNKLEIDTDINVSAFGLDIQGELYLADYANGKIHQIVE</sequence>
<reference evidence="2 3" key="1">
    <citation type="submission" date="2022-01" db="EMBL/GenBank/DDBJ databases">
        <title>Paraglaciecola sp. G1-23.</title>
        <authorList>
            <person name="Jin M.S."/>
            <person name="Han D.M."/>
            <person name="Kim H.M."/>
            <person name="Jeon C.O."/>
        </authorList>
    </citation>
    <scope>NUCLEOTIDE SEQUENCE [LARGE SCALE GENOMIC DNA]</scope>
    <source>
        <strain evidence="2 3">G1-23</strain>
    </source>
</reference>
<accession>A0ABS9DB32</accession>
<dbReference type="Proteomes" id="UP001521137">
    <property type="component" value="Unassembled WGS sequence"/>
</dbReference>
<comment type="caution">
    <text evidence="2">The sequence shown here is derived from an EMBL/GenBank/DDBJ whole genome shotgun (WGS) entry which is preliminary data.</text>
</comment>
<name>A0ABS9DB32_9ALTE</name>
<dbReference type="SUPFAM" id="SSF50952">
    <property type="entry name" value="Soluble quinoprotein glucose dehydrogenase"/>
    <property type="match status" value="1"/>
</dbReference>
<evidence type="ECO:0000313" key="3">
    <source>
        <dbReference type="Proteomes" id="UP001521137"/>
    </source>
</evidence>